<dbReference type="InterPro" id="IPR036737">
    <property type="entry name" value="OmpA-like_sf"/>
</dbReference>
<proteinExistence type="predicted"/>
<evidence type="ECO:0000313" key="4">
    <source>
        <dbReference type="EMBL" id="KAJ8605359.1"/>
    </source>
</evidence>
<dbReference type="InterPro" id="IPR036034">
    <property type="entry name" value="PDZ_sf"/>
</dbReference>
<dbReference type="Proteomes" id="UP001230188">
    <property type="component" value="Unassembled WGS sequence"/>
</dbReference>
<feature type="domain" description="PDZ" evidence="2">
    <location>
        <begin position="11"/>
        <end position="82"/>
    </location>
</feature>
<evidence type="ECO:0008006" key="6">
    <source>
        <dbReference type="Google" id="ProtNLM"/>
    </source>
</evidence>
<evidence type="ECO:0000256" key="1">
    <source>
        <dbReference type="SAM" id="MobiDB-lite"/>
    </source>
</evidence>
<dbReference type="AlphaFoldDB" id="A0AAD7UGC3"/>
<protein>
    <recommendedName>
        <fullName evidence="6">PDZ domain-containing protein</fullName>
    </recommendedName>
</protein>
<evidence type="ECO:0000313" key="5">
    <source>
        <dbReference type="Proteomes" id="UP001230188"/>
    </source>
</evidence>
<gene>
    <name evidence="4" type="ORF">CTAYLR_002346</name>
</gene>
<comment type="caution">
    <text evidence="4">The sequence shown here is derived from an EMBL/GenBank/DDBJ whole genome shotgun (WGS) entry which is preliminary data.</text>
</comment>
<organism evidence="4 5">
    <name type="scientific">Chrysophaeum taylorii</name>
    <dbReference type="NCBI Taxonomy" id="2483200"/>
    <lineage>
        <taxon>Eukaryota</taxon>
        <taxon>Sar</taxon>
        <taxon>Stramenopiles</taxon>
        <taxon>Ochrophyta</taxon>
        <taxon>Pelagophyceae</taxon>
        <taxon>Pelagomonadales</taxon>
        <taxon>Pelagomonadaceae</taxon>
        <taxon>Chrysophaeum</taxon>
    </lineage>
</organism>
<feature type="region of interest" description="Disordered" evidence="1">
    <location>
        <begin position="81"/>
        <end position="168"/>
    </location>
</feature>
<dbReference type="Gene3D" id="3.30.1330.60">
    <property type="entry name" value="OmpA-like domain"/>
    <property type="match status" value="1"/>
</dbReference>
<feature type="compositionally biased region" description="Basic and acidic residues" evidence="1">
    <location>
        <begin position="81"/>
        <end position="101"/>
    </location>
</feature>
<feature type="domain" description="OmpA-like" evidence="3">
    <location>
        <begin position="607"/>
        <end position="740"/>
    </location>
</feature>
<dbReference type="PROSITE" id="PS50106">
    <property type="entry name" value="PDZ"/>
    <property type="match status" value="1"/>
</dbReference>
<accession>A0AAD7UGC3</accession>
<dbReference type="PROSITE" id="PS51123">
    <property type="entry name" value="OMPA_2"/>
    <property type="match status" value="1"/>
</dbReference>
<evidence type="ECO:0000259" key="2">
    <source>
        <dbReference type="PROSITE" id="PS50106"/>
    </source>
</evidence>
<name>A0AAD7UGC3_9STRA</name>
<dbReference type="Gene3D" id="2.30.42.10">
    <property type="match status" value="1"/>
</dbReference>
<feature type="compositionally biased region" description="Basic and acidic residues" evidence="1">
    <location>
        <begin position="238"/>
        <end position="248"/>
    </location>
</feature>
<keyword evidence="5" id="KW-1185">Reference proteome</keyword>
<dbReference type="Pfam" id="PF17820">
    <property type="entry name" value="PDZ_6"/>
    <property type="match status" value="1"/>
</dbReference>
<dbReference type="SUPFAM" id="SSF50156">
    <property type="entry name" value="PDZ domain-like"/>
    <property type="match status" value="1"/>
</dbReference>
<dbReference type="SUPFAM" id="SSF103088">
    <property type="entry name" value="OmpA-like"/>
    <property type="match status" value="1"/>
</dbReference>
<sequence length="740" mass="81043">MYATHQATFPEGPLGLVLGCREDDSAAIVVSIKAGGAAERGGVREGDVVARIGGRRVGDYDAVLEMMRAVGRPVKIDFERETDQAAPRAAEEKLAAEEKAKKPSSKTFQKPPKKAPAPAIPPKSKKVVPPPPPPPASRKDEGSDDDDDEKAASRGGWLSQKESAESRGNIAKRWEALRQQHVERQEARLASVRQELREDVEERTKDLERDHVAKKVKYFDAMFAEALQTAMKESAVMAEKDREKARAERARRRRELEEQAAADAEARRAAKPSIENVAAHPDELRIGIAKPPPGMKLVYALVDVSHLEGEKKLGLHEDARRAKMAQLRPAASLVSEEESSEARLAEKTHTWHAYDGPLVIEEPGTYAVLTKAVPVDRDAAAKFVAAAEREERTKNAPPGYADYASVLVDAAQCGILKKKQAYEMLEAARLREDVRDDATRLADRVEAIDPARAEARRLRMQRIADIRAAALSFEQAAAAEGNEDDVVASSGSAVIITSSARADHQKRRLAGEITFDNFADACAADETKPEFDEAKTAESQVSSAVYALSYSPPVLWHEDYDRELKLVENDPTKRCYKCGGTDKLYAHGDFVICRTCALEGAGILVDPGARRMWFSQMIQFFPSREIPLPKSHPLLEQILRVLRSNPGIAVRFEGHVNSACGLDCDGTKACHSKMCQKVPGGALGLSTARAESVKSFILACGIEADRVYAQGFAGTRRISNALDEASGHVNRRVEVHTLLC</sequence>
<evidence type="ECO:0000259" key="3">
    <source>
        <dbReference type="PROSITE" id="PS51123"/>
    </source>
</evidence>
<reference evidence="4" key="1">
    <citation type="submission" date="2023-01" db="EMBL/GenBank/DDBJ databases">
        <title>Metagenome sequencing of chrysophaentin producing Chrysophaeum taylorii.</title>
        <authorList>
            <person name="Davison J."/>
            <person name="Bewley C."/>
        </authorList>
    </citation>
    <scope>NUCLEOTIDE SEQUENCE</scope>
    <source>
        <strain evidence="4">NIES-1699</strain>
    </source>
</reference>
<feature type="region of interest" description="Disordered" evidence="1">
    <location>
        <begin position="238"/>
        <end position="271"/>
    </location>
</feature>
<dbReference type="EMBL" id="JAQMWT010000316">
    <property type="protein sequence ID" value="KAJ8605359.1"/>
    <property type="molecule type" value="Genomic_DNA"/>
</dbReference>
<dbReference type="InterPro" id="IPR001478">
    <property type="entry name" value="PDZ"/>
</dbReference>
<dbReference type="InterPro" id="IPR041489">
    <property type="entry name" value="PDZ_6"/>
</dbReference>
<dbReference type="InterPro" id="IPR006665">
    <property type="entry name" value="OmpA-like"/>
</dbReference>
<dbReference type="SMART" id="SM00228">
    <property type="entry name" value="PDZ"/>
    <property type="match status" value="1"/>
</dbReference>